<feature type="transmembrane region" description="Helical" evidence="8">
    <location>
        <begin position="42"/>
        <end position="64"/>
    </location>
</feature>
<feature type="transmembrane region" description="Helical" evidence="8">
    <location>
        <begin position="76"/>
        <end position="97"/>
    </location>
</feature>
<evidence type="ECO:0000256" key="4">
    <source>
        <dbReference type="ARBA" id="ARBA00022544"/>
    </source>
</evidence>
<reference evidence="9 10" key="1">
    <citation type="submission" date="2009-01" db="EMBL/GenBank/DDBJ databases">
        <authorList>
            <person name="Fulton L."/>
            <person name="Clifton S."/>
            <person name="Fulton B."/>
            <person name="Xu J."/>
            <person name="Minx P."/>
            <person name="Pepin K.H."/>
            <person name="Johnson M."/>
            <person name="Bhonagiri V."/>
            <person name="Nash W.E."/>
            <person name="Mardis E.R."/>
            <person name="Wilson R.K."/>
        </authorList>
    </citation>
    <scope>NUCLEOTIDE SEQUENCE [LARGE SCALE GENOMIC DNA]</scope>
    <source>
        <strain evidence="10">DSM 10507 / JCM 14656 / S5a33</strain>
    </source>
</reference>
<proteinExistence type="inferred from homology"/>
<dbReference type="GO" id="GO:0016020">
    <property type="term" value="C:membrane"/>
    <property type="evidence" value="ECO:0007669"/>
    <property type="project" value="UniProtKB-SubCell"/>
</dbReference>
<dbReference type="Proteomes" id="UP000003100">
    <property type="component" value="Unassembled WGS sequence"/>
</dbReference>
<comment type="similarity">
    <text evidence="2">Belongs to the amino acid-polyamine-organocation (APC) superfamily. Spore germination protein (SGP) (TC 2.A.3.9) family.</text>
</comment>
<comment type="subcellular location">
    <subcellularLocation>
        <location evidence="1">Membrane</location>
        <topology evidence="1">Multi-pass membrane protein</topology>
    </subcellularLocation>
</comment>
<evidence type="ECO:0000256" key="1">
    <source>
        <dbReference type="ARBA" id="ARBA00004141"/>
    </source>
</evidence>
<dbReference type="eggNOG" id="ENOG5033KEV">
    <property type="taxonomic scope" value="Bacteria"/>
</dbReference>
<feature type="transmembrane region" description="Helical" evidence="8">
    <location>
        <begin position="325"/>
        <end position="347"/>
    </location>
</feature>
<dbReference type="GeneID" id="86823426"/>
<dbReference type="EMBL" id="ACBZ01000195">
    <property type="protein sequence ID" value="EEG47451.1"/>
    <property type="molecule type" value="Genomic_DNA"/>
</dbReference>
<evidence type="ECO:0000256" key="3">
    <source>
        <dbReference type="ARBA" id="ARBA00022448"/>
    </source>
</evidence>
<feature type="transmembrane region" description="Helical" evidence="8">
    <location>
        <begin position="146"/>
        <end position="164"/>
    </location>
</feature>
<keyword evidence="10" id="KW-1185">Reference proteome</keyword>
<evidence type="ECO:0000256" key="5">
    <source>
        <dbReference type="ARBA" id="ARBA00022692"/>
    </source>
</evidence>
<dbReference type="HOGENOM" id="CLU_784504_0_0_9"/>
<accession>C0CRZ8</accession>
<keyword evidence="5 8" id="KW-0812">Transmembrane</keyword>
<feature type="transmembrane region" description="Helical" evidence="8">
    <location>
        <begin position="184"/>
        <end position="202"/>
    </location>
</feature>
<evidence type="ECO:0000256" key="2">
    <source>
        <dbReference type="ARBA" id="ARBA00007998"/>
    </source>
</evidence>
<dbReference type="GO" id="GO:0009847">
    <property type="term" value="P:spore germination"/>
    <property type="evidence" value="ECO:0007669"/>
    <property type="project" value="InterPro"/>
</dbReference>
<keyword evidence="6 8" id="KW-1133">Transmembrane helix</keyword>
<dbReference type="PANTHER" id="PTHR34975:SF2">
    <property type="entry name" value="SPORE GERMINATION PROTEIN A2"/>
    <property type="match status" value="1"/>
</dbReference>
<organism evidence="9 10">
    <name type="scientific">Blautia hydrogenotrophica (strain DSM 10507 / JCM 14656 / S5a33)</name>
    <name type="common">Ruminococcus hydrogenotrophicus</name>
    <dbReference type="NCBI Taxonomy" id="476272"/>
    <lineage>
        <taxon>Bacteria</taxon>
        <taxon>Bacillati</taxon>
        <taxon>Bacillota</taxon>
        <taxon>Clostridia</taxon>
        <taxon>Lachnospirales</taxon>
        <taxon>Lachnospiraceae</taxon>
        <taxon>Blautia</taxon>
    </lineage>
</organism>
<dbReference type="PATRIC" id="fig|476272.21.peg.344"/>
<feature type="transmembrane region" description="Helical" evidence="8">
    <location>
        <begin position="268"/>
        <end position="288"/>
    </location>
</feature>
<evidence type="ECO:0000256" key="8">
    <source>
        <dbReference type="SAM" id="Phobius"/>
    </source>
</evidence>
<evidence type="ECO:0000313" key="10">
    <source>
        <dbReference type="Proteomes" id="UP000003100"/>
    </source>
</evidence>
<feature type="transmembrane region" description="Helical" evidence="8">
    <location>
        <begin position="18"/>
        <end position="36"/>
    </location>
</feature>
<keyword evidence="4" id="KW-0309">Germination</keyword>
<dbReference type="AlphaFoldDB" id="C0CRZ8"/>
<evidence type="ECO:0000256" key="6">
    <source>
        <dbReference type="ARBA" id="ARBA00022989"/>
    </source>
</evidence>
<protein>
    <recommendedName>
        <fullName evidence="11">Spore germination protein (Amino acid permease)</fullName>
    </recommendedName>
</protein>
<evidence type="ECO:0000256" key="7">
    <source>
        <dbReference type="ARBA" id="ARBA00023136"/>
    </source>
</evidence>
<dbReference type="PANTHER" id="PTHR34975">
    <property type="entry name" value="SPORE GERMINATION PROTEIN A2"/>
    <property type="match status" value="1"/>
</dbReference>
<gene>
    <name evidence="9" type="ORF">RUMHYD_03664</name>
</gene>
<sequence>MKYAENNRISHRQLTRQLVLSLTAPFLLGLLGYRSMLGANGMLASVAVLIPLYFYVIFLIRLTPYYANLPKYVGKWCSLLIGVFYLSFTVFTGAYLLTLVEDVVPISLLSSFSGKAASLLAILVCSFGTHKGMQKRGRMGEVSYPLVLGFLFLLLIVAAFQGSWEYFQADPRGLEISAAGFGRAGYGLLAAFTGIGLLPFALEHVEKTGSASKPVFYGVAITSLFFLASLVVLQANYGWVRLQEEEYPILPLLAGANLPGEVLARFDVIWLAVLLYSLLFSVGSVLHYGSHILQTLQLGTGRYWMPILMYLLTWEELWKFSVEKIYGLSLVYVYFPGFLIVGMLVWMKNRRKT</sequence>
<dbReference type="InterPro" id="IPR004761">
    <property type="entry name" value="Spore_GerAB"/>
</dbReference>
<keyword evidence="3" id="KW-0813">Transport</keyword>
<reference evidence="9 10" key="2">
    <citation type="submission" date="2009-02" db="EMBL/GenBank/DDBJ databases">
        <title>Draft genome sequence of Blautia hydrogenotrophica DSM 10507 (Ruminococcus hydrogenotrophicus DSM 10507).</title>
        <authorList>
            <person name="Sudarsanam P."/>
            <person name="Ley R."/>
            <person name="Guruge J."/>
            <person name="Turnbaugh P.J."/>
            <person name="Mahowald M."/>
            <person name="Liep D."/>
            <person name="Gordon J."/>
        </authorList>
    </citation>
    <scope>NUCLEOTIDE SEQUENCE [LARGE SCALE GENOMIC DNA]</scope>
    <source>
        <strain evidence="10">DSM 10507 / JCM 14656 / S5a33</strain>
    </source>
</reference>
<evidence type="ECO:0000313" key="9">
    <source>
        <dbReference type="EMBL" id="EEG47451.1"/>
    </source>
</evidence>
<feature type="transmembrane region" description="Helical" evidence="8">
    <location>
        <begin position="103"/>
        <end position="125"/>
    </location>
</feature>
<dbReference type="Pfam" id="PF03845">
    <property type="entry name" value="Spore_permease"/>
    <property type="match status" value="1"/>
</dbReference>
<keyword evidence="7 8" id="KW-0472">Membrane</keyword>
<name>C0CRZ8_BLAHS</name>
<feature type="transmembrane region" description="Helical" evidence="8">
    <location>
        <begin position="214"/>
        <end position="233"/>
    </location>
</feature>
<evidence type="ECO:0008006" key="11">
    <source>
        <dbReference type="Google" id="ProtNLM"/>
    </source>
</evidence>
<feature type="transmembrane region" description="Helical" evidence="8">
    <location>
        <begin position="295"/>
        <end position="313"/>
    </location>
</feature>
<comment type="caution">
    <text evidence="9">The sequence shown here is derived from an EMBL/GenBank/DDBJ whole genome shotgun (WGS) entry which is preliminary data.</text>
</comment>
<dbReference type="RefSeq" id="WP_005952212.1">
    <property type="nucleotide sequence ID" value="NZ_CP136423.1"/>
</dbReference>